<dbReference type="EMBL" id="WNYA01014697">
    <property type="protein sequence ID" value="KAG8539441.1"/>
    <property type="molecule type" value="Genomic_DNA"/>
</dbReference>
<evidence type="ECO:0000313" key="1">
    <source>
        <dbReference type="EMBL" id="KAG8539441.1"/>
    </source>
</evidence>
<keyword evidence="3" id="KW-1185">Reference proteome</keyword>
<gene>
    <name evidence="2" type="ORF">GDO81_020889</name>
    <name evidence="1" type="ORF">GDO81_020908</name>
</gene>
<name>A0AAV6YRZ4_ENGPU</name>
<reference evidence="1" key="1">
    <citation type="thesis" date="2020" institute="ProQuest LLC" country="789 East Eisenhower Parkway, Ann Arbor, MI, USA">
        <title>Comparative Genomics and Chromosome Evolution.</title>
        <authorList>
            <person name="Mudd A.B."/>
        </authorList>
    </citation>
    <scope>NUCLEOTIDE SEQUENCE</scope>
    <source>
        <strain evidence="1">237g6f4</strain>
        <tissue evidence="1">Blood</tissue>
    </source>
</reference>
<organism evidence="1 3">
    <name type="scientific">Engystomops pustulosus</name>
    <name type="common">Tungara frog</name>
    <name type="synonym">Physalaemus pustulosus</name>
    <dbReference type="NCBI Taxonomy" id="76066"/>
    <lineage>
        <taxon>Eukaryota</taxon>
        <taxon>Metazoa</taxon>
        <taxon>Chordata</taxon>
        <taxon>Craniata</taxon>
        <taxon>Vertebrata</taxon>
        <taxon>Euteleostomi</taxon>
        <taxon>Amphibia</taxon>
        <taxon>Batrachia</taxon>
        <taxon>Anura</taxon>
        <taxon>Neobatrachia</taxon>
        <taxon>Hyloidea</taxon>
        <taxon>Leptodactylidae</taxon>
        <taxon>Leiuperinae</taxon>
        <taxon>Engystomops</taxon>
    </lineage>
</organism>
<proteinExistence type="predicted"/>
<comment type="caution">
    <text evidence="1">The sequence shown here is derived from an EMBL/GenBank/DDBJ whole genome shotgun (WGS) entry which is preliminary data.</text>
</comment>
<evidence type="ECO:0000313" key="2">
    <source>
        <dbReference type="EMBL" id="KAG8539459.1"/>
    </source>
</evidence>
<sequence length="68" mass="7777">MGVLICAMRPLLALYNIAVTNYICGHRVTKMSNLYYLKRYAQKSLDPVPHVFLICESSTKSSYSQLVY</sequence>
<dbReference type="AlphaFoldDB" id="A0AAV6YRZ4"/>
<evidence type="ECO:0000313" key="3">
    <source>
        <dbReference type="Proteomes" id="UP000824782"/>
    </source>
</evidence>
<accession>A0AAV6YRZ4</accession>
<dbReference type="EMBL" id="WNYA01014643">
    <property type="protein sequence ID" value="KAG8539459.1"/>
    <property type="molecule type" value="Genomic_DNA"/>
</dbReference>
<dbReference type="Proteomes" id="UP000824782">
    <property type="component" value="Unassembled WGS sequence"/>
</dbReference>
<evidence type="ECO:0008006" key="4">
    <source>
        <dbReference type="Google" id="ProtNLM"/>
    </source>
</evidence>
<protein>
    <recommendedName>
        <fullName evidence="4">Secreted protein</fullName>
    </recommendedName>
</protein>